<dbReference type="Proteomes" id="UP000244110">
    <property type="component" value="Unassembled WGS sequence"/>
</dbReference>
<evidence type="ECO:0000313" key="6">
    <source>
        <dbReference type="Proteomes" id="UP000244110"/>
    </source>
</evidence>
<dbReference type="Proteomes" id="UP000182882">
    <property type="component" value="Unassembled WGS sequence"/>
</dbReference>
<organism evidence="3 5">
    <name type="scientific">Nitrosomonas ureae</name>
    <dbReference type="NCBI Taxonomy" id="44577"/>
    <lineage>
        <taxon>Bacteria</taxon>
        <taxon>Pseudomonadati</taxon>
        <taxon>Pseudomonadota</taxon>
        <taxon>Betaproteobacteria</taxon>
        <taxon>Nitrosomonadales</taxon>
        <taxon>Nitrosomonadaceae</taxon>
        <taxon>Nitrosomonas</taxon>
    </lineage>
</organism>
<dbReference type="EMBL" id="OCMU01000001">
    <property type="protein sequence ID" value="SOD17158.1"/>
    <property type="molecule type" value="Genomic_DNA"/>
</dbReference>
<keyword evidence="4" id="KW-1185">Reference proteome</keyword>
<dbReference type="AlphaFoldDB" id="A0A286A5E3"/>
<evidence type="ECO:0000313" key="1">
    <source>
        <dbReference type="EMBL" id="PTQ88721.1"/>
    </source>
</evidence>
<gene>
    <name evidence="1" type="ORF">C8R28_1001113</name>
    <name evidence="2" type="ORF">SAMN05216406_12851</name>
    <name evidence="3" type="ORF">SAMN06297164_1036</name>
</gene>
<reference evidence="3 5" key="3">
    <citation type="submission" date="2017-09" db="EMBL/GenBank/DDBJ databases">
        <authorList>
            <person name="Ehlers B."/>
            <person name="Leendertz F.H."/>
        </authorList>
    </citation>
    <scope>NUCLEOTIDE SEQUENCE [LARGE SCALE GENOMIC DNA]</scope>
    <source>
        <strain evidence="3 5">Nm42</strain>
    </source>
</reference>
<evidence type="ECO:0000313" key="4">
    <source>
        <dbReference type="Proteomes" id="UP000182882"/>
    </source>
</evidence>
<reference evidence="1 6" key="4">
    <citation type="submission" date="2018-04" db="EMBL/GenBank/DDBJ databases">
        <title>Active sludge and wastewater microbial communities from Klosterneuburg, Austria.</title>
        <authorList>
            <person name="Wagner M."/>
        </authorList>
    </citation>
    <scope>NUCLEOTIDE SEQUENCE [LARGE SCALE GENOMIC DNA]</scope>
    <source>
        <strain evidence="1 6">Nm4</strain>
    </source>
</reference>
<evidence type="ECO:0000313" key="3">
    <source>
        <dbReference type="EMBL" id="SOD17158.1"/>
    </source>
</evidence>
<sequence>MMTPQEKLKSLPQVALHFRPGITFAQLNANTLRISDNDAVTEHDKGYSCPLLLHSADCLMMQW</sequence>
<accession>A0A286A5E3</accession>
<name>A0A286A5E3_9PROT</name>
<dbReference type="EMBL" id="QAOL01000001">
    <property type="protein sequence ID" value="PTQ88721.1"/>
    <property type="molecule type" value="Genomic_DNA"/>
</dbReference>
<dbReference type="Proteomes" id="UP000219335">
    <property type="component" value="Unassembled WGS sequence"/>
</dbReference>
<proteinExistence type="predicted"/>
<protein>
    <submittedName>
        <fullName evidence="3">Uncharacterized protein</fullName>
    </submittedName>
</protein>
<dbReference type="EMBL" id="FNLN01000028">
    <property type="protein sequence ID" value="SDU15450.1"/>
    <property type="molecule type" value="Genomic_DNA"/>
</dbReference>
<reference evidence="2" key="2">
    <citation type="submission" date="2016-10" db="EMBL/GenBank/DDBJ databases">
        <authorList>
            <person name="de Groot N.N."/>
        </authorList>
    </citation>
    <scope>NUCLEOTIDE SEQUENCE [LARGE SCALE GENOMIC DNA]</scope>
    <source>
        <strain evidence="2">Nm10</strain>
    </source>
</reference>
<reference evidence="4" key="1">
    <citation type="submission" date="2016-10" db="EMBL/GenBank/DDBJ databases">
        <authorList>
            <person name="Varghese N."/>
            <person name="Submissions S."/>
        </authorList>
    </citation>
    <scope>NUCLEOTIDE SEQUENCE [LARGE SCALE GENOMIC DNA]</scope>
    <source>
        <strain evidence="4">Nm10</strain>
    </source>
</reference>
<evidence type="ECO:0000313" key="2">
    <source>
        <dbReference type="EMBL" id="SDU15450.1"/>
    </source>
</evidence>
<evidence type="ECO:0000313" key="5">
    <source>
        <dbReference type="Proteomes" id="UP000219335"/>
    </source>
</evidence>